<keyword evidence="1" id="KW-0812">Transmembrane</keyword>
<keyword evidence="3" id="KW-1185">Reference proteome</keyword>
<comment type="caution">
    <text evidence="2">The sequence shown here is derived from an EMBL/GenBank/DDBJ whole genome shotgun (WGS) entry which is preliminary data.</text>
</comment>
<feature type="transmembrane region" description="Helical" evidence="1">
    <location>
        <begin position="138"/>
        <end position="162"/>
    </location>
</feature>
<sequence length="189" mass="19977">MEEFMKKIFALLLLSPVLAFAHPGHLSEGWLAGVQHPFSGWDHLLAMIAVGLWAATFQGKARWLIPTTFVSVMIGGFVLGAQGIQIPMLEQGIAASVLVLGLAAAWLKKVPAGAAIFMVGLFALFHGVAHGAEMGSHGAFSYACGFVMATALLHVTGFALGTAMSRHQWILRLTGSLIGVIGFSMLFAS</sequence>
<dbReference type="AlphaFoldDB" id="A0A836MP07"/>
<feature type="transmembrane region" description="Helical" evidence="1">
    <location>
        <begin position="114"/>
        <end position="132"/>
    </location>
</feature>
<evidence type="ECO:0000313" key="2">
    <source>
        <dbReference type="EMBL" id="KDN13859.1"/>
    </source>
</evidence>
<dbReference type="InterPro" id="IPR007038">
    <property type="entry name" value="HupE_UreJ"/>
</dbReference>
<name>A0A836MP07_9NEIS</name>
<gene>
    <name evidence="2" type="ORF">SALWKB29_2104</name>
</gene>
<proteinExistence type="predicted"/>
<evidence type="ECO:0000313" key="3">
    <source>
        <dbReference type="Proteomes" id="UP000027170"/>
    </source>
</evidence>
<organism evidence="2 3">
    <name type="scientific">Snodgrassella communis</name>
    <dbReference type="NCBI Taxonomy" id="2946699"/>
    <lineage>
        <taxon>Bacteria</taxon>
        <taxon>Pseudomonadati</taxon>
        <taxon>Pseudomonadota</taxon>
        <taxon>Betaproteobacteria</taxon>
        <taxon>Neisseriales</taxon>
        <taxon>Neisseriaceae</taxon>
        <taxon>Snodgrassella</taxon>
    </lineage>
</organism>
<reference evidence="2 3" key="1">
    <citation type="submission" date="2014-03" db="EMBL/GenBank/DDBJ databases">
        <title>The genomes of two eusocial bee gut symbionts.</title>
        <authorList>
            <person name="Kwong W.K."/>
            <person name="Engel P."/>
            <person name="Koch H."/>
            <person name="Moran N.A."/>
        </authorList>
    </citation>
    <scope>NUCLEOTIDE SEQUENCE [LARGE SCALE GENOMIC DNA]</scope>
    <source>
        <strain evidence="3">wkB29</strain>
    </source>
</reference>
<keyword evidence="1" id="KW-1133">Transmembrane helix</keyword>
<evidence type="ECO:0000256" key="1">
    <source>
        <dbReference type="SAM" id="Phobius"/>
    </source>
</evidence>
<dbReference type="Pfam" id="PF04955">
    <property type="entry name" value="HupE_UreJ"/>
    <property type="match status" value="1"/>
</dbReference>
<dbReference type="Proteomes" id="UP000027170">
    <property type="component" value="Unassembled WGS sequence"/>
</dbReference>
<protein>
    <submittedName>
        <fullName evidence="2">HupE-UreJ family metal transporter</fullName>
    </submittedName>
</protein>
<feature type="transmembrane region" description="Helical" evidence="1">
    <location>
        <begin position="63"/>
        <end position="82"/>
    </location>
</feature>
<dbReference type="EMBL" id="JFZV01000017">
    <property type="protein sequence ID" value="KDN13859.1"/>
    <property type="molecule type" value="Genomic_DNA"/>
</dbReference>
<dbReference type="OrthoDB" id="9808192at2"/>
<dbReference type="PIRSF" id="PIRSF016919">
    <property type="entry name" value="HupE_UreJ"/>
    <property type="match status" value="1"/>
</dbReference>
<keyword evidence="1" id="KW-0472">Membrane</keyword>
<feature type="transmembrane region" description="Helical" evidence="1">
    <location>
        <begin position="88"/>
        <end position="107"/>
    </location>
</feature>
<feature type="transmembrane region" description="Helical" evidence="1">
    <location>
        <begin position="37"/>
        <end position="56"/>
    </location>
</feature>
<feature type="transmembrane region" description="Helical" evidence="1">
    <location>
        <begin position="169"/>
        <end position="188"/>
    </location>
</feature>
<accession>A0A836MP07</accession>